<feature type="compositionally biased region" description="Polar residues" evidence="1">
    <location>
        <begin position="55"/>
        <end position="68"/>
    </location>
</feature>
<dbReference type="Pfam" id="PF09282">
    <property type="entry name" value="Mago-bind"/>
    <property type="match status" value="1"/>
</dbReference>
<dbReference type="Proteomes" id="UP000187429">
    <property type="component" value="Unassembled WGS sequence"/>
</dbReference>
<feature type="compositionally biased region" description="Polar residues" evidence="1">
    <location>
        <begin position="151"/>
        <end position="176"/>
    </location>
</feature>
<evidence type="ECO:0000259" key="2">
    <source>
        <dbReference type="SMART" id="SM01273"/>
    </source>
</evidence>
<name>A0A1R1XP31_9FUNG</name>
<accession>A0A1R1XP31</accession>
<proteinExistence type="predicted"/>
<organism evidence="3 4">
    <name type="scientific">Smittium culicis</name>
    <dbReference type="NCBI Taxonomy" id="133412"/>
    <lineage>
        <taxon>Eukaryota</taxon>
        <taxon>Fungi</taxon>
        <taxon>Fungi incertae sedis</taxon>
        <taxon>Zoopagomycota</taxon>
        <taxon>Kickxellomycotina</taxon>
        <taxon>Harpellomycetes</taxon>
        <taxon>Harpellales</taxon>
        <taxon>Legeriomycetaceae</taxon>
        <taxon>Smittium</taxon>
    </lineage>
</organism>
<dbReference type="AlphaFoldDB" id="A0A1R1XP31"/>
<dbReference type="InterPro" id="IPR015362">
    <property type="entry name" value="WIBG_mago-bd"/>
</dbReference>
<evidence type="ECO:0000313" key="3">
    <source>
        <dbReference type="EMBL" id="OMJ16335.1"/>
    </source>
</evidence>
<sequence length="260" mass="29164">MYVPPHLRNKSAKPESLTFKDNGSKMNNNKDDMHCHSSEINKISKGITNMKVDSDIQTNKGSRSNFRNNAGYRNKNLNKSPKVRDTFASPKINTLPKSVDIDDNNSSKNKTNLKKKKCSGKKPAELNKLDLLQKKEPLTPVTDSRIILKNSPASSSMPENKINQETQKVIPSSVRPNGTLRKERKVRPGFQSKEAREIYVVPQRRADYKSKSNGNTPPFQTKPSSSSSEIHSSRSAQSFLKDYLPQSGTIDWADDDFLAA</sequence>
<dbReference type="OrthoDB" id="21625at2759"/>
<feature type="compositionally biased region" description="Basic residues" evidence="1">
    <location>
        <begin position="111"/>
        <end position="120"/>
    </location>
</feature>
<feature type="domain" description="WIBG Mago-binding" evidence="2">
    <location>
        <begin position="166"/>
        <end position="192"/>
    </location>
</feature>
<dbReference type="EMBL" id="LSSM01003935">
    <property type="protein sequence ID" value="OMJ16335.1"/>
    <property type="molecule type" value="Genomic_DNA"/>
</dbReference>
<gene>
    <name evidence="3" type="ORF">AYI69_g7871</name>
</gene>
<keyword evidence="4" id="KW-1185">Reference proteome</keyword>
<reference evidence="4" key="1">
    <citation type="submission" date="2017-01" db="EMBL/GenBank/DDBJ databases">
        <authorList>
            <person name="Wang Y."/>
            <person name="White M."/>
            <person name="Kvist S."/>
            <person name="Moncalvo J.-M."/>
        </authorList>
    </citation>
    <scope>NUCLEOTIDE SEQUENCE [LARGE SCALE GENOMIC DNA]</scope>
    <source>
        <strain evidence="4">ID-206-W2</strain>
    </source>
</reference>
<feature type="region of interest" description="Disordered" evidence="1">
    <location>
        <begin position="1"/>
        <end position="34"/>
    </location>
</feature>
<feature type="region of interest" description="Disordered" evidence="1">
    <location>
        <begin position="55"/>
        <end position="236"/>
    </location>
</feature>
<evidence type="ECO:0000313" key="4">
    <source>
        <dbReference type="Proteomes" id="UP000187429"/>
    </source>
</evidence>
<dbReference type="InterPro" id="IPR036348">
    <property type="entry name" value="WIBG_N_sf"/>
</dbReference>
<dbReference type="SUPFAM" id="SSF101931">
    <property type="entry name" value="Pym (Within the bgcn gene intron protein, WIBG), N-terminal domain"/>
    <property type="match status" value="1"/>
</dbReference>
<feature type="compositionally biased region" description="Polar residues" evidence="1">
    <location>
        <begin position="211"/>
        <end position="223"/>
    </location>
</feature>
<comment type="caution">
    <text evidence="3">The sequence shown here is derived from an EMBL/GenBank/DDBJ whole genome shotgun (WGS) entry which is preliminary data.</text>
</comment>
<protein>
    <recommendedName>
        <fullName evidence="2">WIBG Mago-binding domain-containing protein</fullName>
    </recommendedName>
</protein>
<evidence type="ECO:0000256" key="1">
    <source>
        <dbReference type="SAM" id="MobiDB-lite"/>
    </source>
</evidence>
<feature type="compositionally biased region" description="Basic and acidic residues" evidence="1">
    <location>
        <begin position="122"/>
        <end position="137"/>
    </location>
</feature>
<dbReference type="SMART" id="SM01273">
    <property type="entry name" value="Mago-bind"/>
    <property type="match status" value="1"/>
</dbReference>
<feature type="compositionally biased region" description="Low complexity" evidence="1">
    <location>
        <begin position="224"/>
        <end position="236"/>
    </location>
</feature>